<protein>
    <submittedName>
        <fullName evidence="2">Uncharacterized protein</fullName>
    </submittedName>
</protein>
<feature type="compositionally biased region" description="Low complexity" evidence="1">
    <location>
        <begin position="30"/>
        <end position="45"/>
    </location>
</feature>
<dbReference type="Proteomes" id="UP000299102">
    <property type="component" value="Unassembled WGS sequence"/>
</dbReference>
<name>A0A4C1TIN4_EUMVA</name>
<feature type="compositionally biased region" description="Polar residues" evidence="1">
    <location>
        <begin position="16"/>
        <end position="26"/>
    </location>
</feature>
<feature type="region of interest" description="Disordered" evidence="1">
    <location>
        <begin position="1"/>
        <end position="49"/>
    </location>
</feature>
<evidence type="ECO:0000256" key="1">
    <source>
        <dbReference type="SAM" id="MobiDB-lite"/>
    </source>
</evidence>
<evidence type="ECO:0000313" key="3">
    <source>
        <dbReference type="Proteomes" id="UP000299102"/>
    </source>
</evidence>
<organism evidence="2 3">
    <name type="scientific">Eumeta variegata</name>
    <name type="common">Bagworm moth</name>
    <name type="synonym">Eumeta japonica</name>
    <dbReference type="NCBI Taxonomy" id="151549"/>
    <lineage>
        <taxon>Eukaryota</taxon>
        <taxon>Metazoa</taxon>
        <taxon>Ecdysozoa</taxon>
        <taxon>Arthropoda</taxon>
        <taxon>Hexapoda</taxon>
        <taxon>Insecta</taxon>
        <taxon>Pterygota</taxon>
        <taxon>Neoptera</taxon>
        <taxon>Endopterygota</taxon>
        <taxon>Lepidoptera</taxon>
        <taxon>Glossata</taxon>
        <taxon>Ditrysia</taxon>
        <taxon>Tineoidea</taxon>
        <taxon>Psychidae</taxon>
        <taxon>Oiketicinae</taxon>
        <taxon>Eumeta</taxon>
    </lineage>
</organism>
<dbReference type="AlphaFoldDB" id="A0A4C1TIN4"/>
<keyword evidence="3" id="KW-1185">Reference proteome</keyword>
<accession>A0A4C1TIN4</accession>
<evidence type="ECO:0000313" key="2">
    <source>
        <dbReference type="EMBL" id="GBP13450.1"/>
    </source>
</evidence>
<dbReference type="STRING" id="151549.A0A4C1TIN4"/>
<sequence>MAFSSSIKNPPLLKTRNITSQNSINWHQIPATPTSNSPQSQQQTSLANKTSTIAAASIVGSNPTVNTIMEQQEQPTEEELAAATTIITTAATTDGTGTQFPNSAIFSTQLSNSTETDV</sequence>
<dbReference type="EMBL" id="BGZK01005305">
    <property type="protein sequence ID" value="GBP13450.1"/>
    <property type="molecule type" value="Genomic_DNA"/>
</dbReference>
<proteinExistence type="predicted"/>
<gene>
    <name evidence="2" type="ORF">EVAR_72471_1</name>
</gene>
<comment type="caution">
    <text evidence="2">The sequence shown here is derived from an EMBL/GenBank/DDBJ whole genome shotgun (WGS) entry which is preliminary data.</text>
</comment>
<reference evidence="2 3" key="1">
    <citation type="journal article" date="2019" name="Commun. Biol.">
        <title>The bagworm genome reveals a unique fibroin gene that provides high tensile strength.</title>
        <authorList>
            <person name="Kono N."/>
            <person name="Nakamura H."/>
            <person name="Ohtoshi R."/>
            <person name="Tomita M."/>
            <person name="Numata K."/>
            <person name="Arakawa K."/>
        </authorList>
    </citation>
    <scope>NUCLEOTIDE SEQUENCE [LARGE SCALE GENOMIC DNA]</scope>
</reference>